<organism evidence="2 3">
    <name type="scientific">Arthrobacter wenxiniae</name>
    <dbReference type="NCBI Taxonomy" id="2713570"/>
    <lineage>
        <taxon>Bacteria</taxon>
        <taxon>Bacillati</taxon>
        <taxon>Actinomycetota</taxon>
        <taxon>Actinomycetes</taxon>
        <taxon>Micrococcales</taxon>
        <taxon>Micrococcaceae</taxon>
        <taxon>Arthrobacter</taxon>
    </lineage>
</organism>
<keyword evidence="3" id="KW-1185">Reference proteome</keyword>
<dbReference type="EMBL" id="JAAMFM010000005">
    <property type="protein sequence ID" value="NVM94356.1"/>
    <property type="molecule type" value="Genomic_DNA"/>
</dbReference>
<dbReference type="RefSeq" id="WP_176634086.1">
    <property type="nucleotide sequence ID" value="NZ_JAAMFM010000005.1"/>
</dbReference>
<name>A0A7Y7IF50_9MICC</name>
<evidence type="ECO:0000313" key="3">
    <source>
        <dbReference type="Proteomes" id="UP000543556"/>
    </source>
</evidence>
<comment type="caution">
    <text evidence="2">The sequence shown here is derived from an EMBL/GenBank/DDBJ whole genome shotgun (WGS) entry which is preliminary data.</text>
</comment>
<feature type="region of interest" description="Disordered" evidence="1">
    <location>
        <begin position="46"/>
        <end position="97"/>
    </location>
</feature>
<proteinExistence type="predicted"/>
<feature type="region of interest" description="Disordered" evidence="1">
    <location>
        <begin position="1"/>
        <end position="22"/>
    </location>
</feature>
<sequence>MTRAILNTDPNATTTGAPSGRRWRKRAAAAAAGALLIGAGVLGATAASAGTSPSPAPSLSAATASAQTSGAQTPGAQARGAKAPQAAAKHPGRRPEVRLLRRELRIDIQAKPGFGDKAHVVAYGLIHHPAAFATLPAQLRTDLLSLEAAAAGSRDADAASIKDTALGGGYGATIQKEAKAIAARLAAAPATRAPATQAPASQAPATQAP</sequence>
<accession>A0A7Y7IF50</accession>
<dbReference type="Proteomes" id="UP000543556">
    <property type="component" value="Unassembled WGS sequence"/>
</dbReference>
<feature type="compositionally biased region" description="Low complexity" evidence="1">
    <location>
        <begin position="46"/>
        <end position="89"/>
    </location>
</feature>
<feature type="compositionally biased region" description="Polar residues" evidence="1">
    <location>
        <begin position="8"/>
        <end position="17"/>
    </location>
</feature>
<protein>
    <submittedName>
        <fullName evidence="2">Uncharacterized protein</fullName>
    </submittedName>
</protein>
<evidence type="ECO:0000313" key="2">
    <source>
        <dbReference type="EMBL" id="NVM94356.1"/>
    </source>
</evidence>
<evidence type="ECO:0000256" key="1">
    <source>
        <dbReference type="SAM" id="MobiDB-lite"/>
    </source>
</evidence>
<dbReference type="AlphaFoldDB" id="A0A7Y7IF50"/>
<reference evidence="2 3" key="1">
    <citation type="submission" date="2020-02" db="EMBL/GenBank/DDBJ databases">
        <title>Genome sequence of strain AETb3-4.</title>
        <authorList>
            <person name="Gao J."/>
            <person name="Zhang X."/>
        </authorList>
    </citation>
    <scope>NUCLEOTIDE SEQUENCE [LARGE SCALE GENOMIC DNA]</scope>
    <source>
        <strain evidence="2 3">AETb3-4</strain>
    </source>
</reference>
<gene>
    <name evidence="2" type="ORF">G6034_05430</name>
</gene>